<evidence type="ECO:0000313" key="2">
    <source>
        <dbReference type="Proteomes" id="UP000000582"/>
    </source>
</evidence>
<protein>
    <recommendedName>
        <fullName evidence="3">Aminoglycoside phosphotransferase domain-containing protein</fullName>
    </recommendedName>
</protein>
<accession>Q8NPW8</accession>
<dbReference type="Proteomes" id="UP000000582">
    <property type="component" value="Chromosome"/>
</dbReference>
<dbReference type="EMBL" id="BA000036">
    <property type="protein sequence ID" value="BAB99086.1"/>
    <property type="molecule type" value="Genomic_DNA"/>
</dbReference>
<dbReference type="AlphaFoldDB" id="Q8NPW8"/>
<dbReference type="PATRIC" id="fig|196627.13.peg.1649"/>
<keyword evidence="2" id="KW-1185">Reference proteome</keyword>
<dbReference type="GeneID" id="1019659"/>
<name>Q8NPW8_CORGL</name>
<dbReference type="RefSeq" id="WP_011265788.1">
    <property type="nucleotide sequence ID" value="NC_003450.3"/>
</dbReference>
<dbReference type="KEGG" id="cgb:cg1908"/>
<organism evidence="1 2">
    <name type="scientific">Corynebacterium glutamicum (strain ATCC 13032 / DSM 20300 / JCM 1318 / BCRC 11384 / CCUG 27702 / LMG 3730 / NBRC 12168 / NCIMB 10025 / NRRL B-2784 / 534)</name>
    <dbReference type="NCBI Taxonomy" id="196627"/>
    <lineage>
        <taxon>Bacteria</taxon>
        <taxon>Bacillati</taxon>
        <taxon>Actinomycetota</taxon>
        <taxon>Actinomycetes</taxon>
        <taxon>Mycobacteriales</taxon>
        <taxon>Corynebacteriaceae</taxon>
        <taxon>Corynebacterium</taxon>
    </lineage>
</organism>
<proteinExistence type="predicted"/>
<accession>Q6M4T4</accession>
<dbReference type="HOGENOM" id="CLU_992936_0_0_11"/>
<dbReference type="BioCyc" id="CORYNE:G18NG-11285-MONOMER"/>
<gene>
    <name evidence="1" type="ordered locus">Cgl1693</name>
</gene>
<dbReference type="KEGG" id="cgl:Cgl1693"/>
<dbReference type="STRING" id="196627.cg1908"/>
<reference evidence="2" key="1">
    <citation type="journal article" date="2003" name="Appl. Microbiol. Biotechnol.">
        <title>The Corynebacterium glutamicum genome: features and impacts on biotechnological processes.</title>
        <authorList>
            <person name="Ikeda M."/>
            <person name="Nakagawa S."/>
        </authorList>
    </citation>
    <scope>NUCLEOTIDE SEQUENCE [LARGE SCALE GENOMIC DNA]</scope>
    <source>
        <strain evidence="2">ATCC 13032 / DSM 20300 / BCRC 11384 / JCM 1318 / LMG 3730 / NCIMB 10025</strain>
    </source>
</reference>
<evidence type="ECO:0000313" key="1">
    <source>
        <dbReference type="EMBL" id="BAB99086.1"/>
    </source>
</evidence>
<dbReference type="OrthoDB" id="10009239at2"/>
<evidence type="ECO:0008006" key="3">
    <source>
        <dbReference type="Google" id="ProtNLM"/>
    </source>
</evidence>
<sequence length="288" mass="33516">MKKVFQNEMRTIWQRDSANDQEPWSEIRRYSPANGKLPRLPEQLPQENSSIYWGQSEDFTFKIGTLIDESFWSGINKKAISMTDDDKSKLILNYSEKAISAFSEFSTSAHCRYLPVFAQYIHHLPRDLRELKELLLDSHVRCVFEDANLSVSSIFKDIQSFEDYSKKSHRIVHGCFRFRNIGFSGNGKLLVISGDDLIYGSEIFIQAAMLADLFELSSSKVVAVNKSMFVMYQTFTQNKDSFYVNKLNRFTFLYLISHYVQFLFTYKKSFPKRLLSEATLLRFNGPVI</sequence>